<keyword evidence="5" id="KW-1185">Reference proteome</keyword>
<sequence length="549" mass="60713">MSHGALGREKADAIRILVVDDDAVLRQMLCEMLADFSYVVESAADGREAVNCYLRFQPHLLLLDLNMPDMDGIDVIHALREVYGDEEVSITVLTSSRDPEGKLRAFGAGCNDFLYKPVDRSELLARVAVGVRQLRLLQRLRSARDAVEKEIHLVASLQQRLLPSFQGRLFLCPSFPDEGCLTAQVSSVYAPSGRASGDYFDCVRLSDGVLRMIVADVSGHGARAAFLMAIVRTLFHVSCERQLSLSETFSLLNSQLCEIIGREEDFVTALAADCDLRCGAVRMVNAGHCPALLVGERQQDFLCPCARMLGFFPEERFPERHYVLRPGAGILFYTDGFYDFSLSADEYFDAEAFWEYAIEMMDRGLSQQDSELTAFRENFPTRLLRNIQEMRGEAPRDDATALFVCALPAAPELSREGFLCAENLAAFVQPLLRAVDDCLRDGRAVESFRLALHEACANVLAHAYGGKPGFVRLTLSLETGARLLCTVEDCGTGFEVPPQPWTLPPAEQGSGRGLFMMQQLMDSVEIVSSAEGSTVRLEMKPGGSAWKIV</sequence>
<dbReference type="InterPro" id="IPR036890">
    <property type="entry name" value="HATPase_C_sf"/>
</dbReference>
<accession>A0A1T4VY35</accession>
<dbReference type="PROSITE" id="PS50110">
    <property type="entry name" value="RESPONSE_REGULATORY"/>
    <property type="match status" value="1"/>
</dbReference>
<dbReference type="GO" id="GO:0016301">
    <property type="term" value="F:kinase activity"/>
    <property type="evidence" value="ECO:0007669"/>
    <property type="project" value="UniProtKB-KW"/>
</dbReference>
<reference evidence="4 5" key="1">
    <citation type="submission" date="2017-02" db="EMBL/GenBank/DDBJ databases">
        <authorList>
            <person name="Peterson S.W."/>
        </authorList>
    </citation>
    <scope>NUCLEOTIDE SEQUENCE [LARGE SCALE GENOMIC DNA]</scope>
    <source>
        <strain evidence="4 5">DSM 18034</strain>
    </source>
</reference>
<dbReference type="SMART" id="SM00331">
    <property type="entry name" value="PP2C_SIG"/>
    <property type="match status" value="1"/>
</dbReference>
<dbReference type="InterPro" id="IPR001932">
    <property type="entry name" value="PPM-type_phosphatase-like_dom"/>
</dbReference>
<keyword evidence="4" id="KW-0418">Kinase</keyword>
<protein>
    <submittedName>
        <fullName evidence="4">Histidine kinase-like ATPase domain-containing protein</fullName>
    </submittedName>
</protein>
<dbReference type="RefSeq" id="WP_078684540.1">
    <property type="nucleotide sequence ID" value="NZ_FUYA01000003.1"/>
</dbReference>
<dbReference type="Gene3D" id="3.60.40.10">
    <property type="entry name" value="PPM-type phosphatase domain"/>
    <property type="match status" value="1"/>
</dbReference>
<dbReference type="InterPro" id="IPR011006">
    <property type="entry name" value="CheY-like_superfamily"/>
</dbReference>
<dbReference type="Pfam" id="PF13581">
    <property type="entry name" value="HATPase_c_2"/>
    <property type="match status" value="1"/>
</dbReference>
<dbReference type="Proteomes" id="UP000189733">
    <property type="component" value="Unassembled WGS sequence"/>
</dbReference>
<evidence type="ECO:0000259" key="3">
    <source>
        <dbReference type="PROSITE" id="PS50110"/>
    </source>
</evidence>
<dbReference type="InterPro" id="IPR036457">
    <property type="entry name" value="PPM-type-like_dom_sf"/>
</dbReference>
<dbReference type="PANTHER" id="PTHR43156:SF2">
    <property type="entry name" value="STAGE II SPORULATION PROTEIN E"/>
    <property type="match status" value="1"/>
</dbReference>
<dbReference type="Gene3D" id="3.30.565.10">
    <property type="entry name" value="Histidine kinase-like ATPase, C-terminal domain"/>
    <property type="match status" value="1"/>
</dbReference>
<keyword evidence="1" id="KW-0378">Hydrolase</keyword>
<dbReference type="STRING" id="1121442.SAMN02745702_01244"/>
<dbReference type="Pfam" id="PF07228">
    <property type="entry name" value="SpoIIE"/>
    <property type="match status" value="1"/>
</dbReference>
<dbReference type="InterPro" id="IPR052016">
    <property type="entry name" value="Bact_Sigma-Reg"/>
</dbReference>
<evidence type="ECO:0000256" key="1">
    <source>
        <dbReference type="ARBA" id="ARBA00022801"/>
    </source>
</evidence>
<dbReference type="SUPFAM" id="SSF81606">
    <property type="entry name" value="PP2C-like"/>
    <property type="match status" value="1"/>
</dbReference>
<dbReference type="InterPro" id="IPR003594">
    <property type="entry name" value="HATPase_dom"/>
</dbReference>
<gene>
    <name evidence="4" type="ORF">SAMN02745702_01244</name>
</gene>
<dbReference type="SMART" id="SM00448">
    <property type="entry name" value="REC"/>
    <property type="match status" value="1"/>
</dbReference>
<dbReference type="SUPFAM" id="SSF52172">
    <property type="entry name" value="CheY-like"/>
    <property type="match status" value="1"/>
</dbReference>
<dbReference type="PANTHER" id="PTHR43156">
    <property type="entry name" value="STAGE II SPORULATION PROTEIN E-RELATED"/>
    <property type="match status" value="1"/>
</dbReference>
<keyword evidence="4" id="KW-0808">Transferase</keyword>
<dbReference type="GO" id="GO:0016791">
    <property type="term" value="F:phosphatase activity"/>
    <property type="evidence" value="ECO:0007669"/>
    <property type="project" value="TreeGrafter"/>
</dbReference>
<dbReference type="OrthoDB" id="20101at2"/>
<keyword evidence="2" id="KW-0597">Phosphoprotein</keyword>
<dbReference type="EMBL" id="FUYA01000003">
    <property type="protein sequence ID" value="SKA69930.1"/>
    <property type="molecule type" value="Genomic_DNA"/>
</dbReference>
<dbReference type="SUPFAM" id="SSF55874">
    <property type="entry name" value="ATPase domain of HSP90 chaperone/DNA topoisomerase II/histidine kinase"/>
    <property type="match status" value="1"/>
</dbReference>
<evidence type="ECO:0000313" key="4">
    <source>
        <dbReference type="EMBL" id="SKA69930.1"/>
    </source>
</evidence>
<name>A0A1T4VY35_9BACT</name>
<dbReference type="InterPro" id="IPR001789">
    <property type="entry name" value="Sig_transdc_resp-reg_receiver"/>
</dbReference>
<proteinExistence type="predicted"/>
<dbReference type="GO" id="GO:0000160">
    <property type="term" value="P:phosphorelay signal transduction system"/>
    <property type="evidence" value="ECO:0007669"/>
    <property type="project" value="InterPro"/>
</dbReference>
<dbReference type="AlphaFoldDB" id="A0A1T4VY35"/>
<feature type="modified residue" description="4-aspartylphosphate" evidence="2">
    <location>
        <position position="64"/>
    </location>
</feature>
<dbReference type="Pfam" id="PF00072">
    <property type="entry name" value="Response_reg"/>
    <property type="match status" value="1"/>
</dbReference>
<organism evidence="4 5">
    <name type="scientific">Desulfobaculum bizertense DSM 18034</name>
    <dbReference type="NCBI Taxonomy" id="1121442"/>
    <lineage>
        <taxon>Bacteria</taxon>
        <taxon>Pseudomonadati</taxon>
        <taxon>Thermodesulfobacteriota</taxon>
        <taxon>Desulfovibrionia</taxon>
        <taxon>Desulfovibrionales</taxon>
        <taxon>Desulfovibrionaceae</taxon>
        <taxon>Desulfobaculum</taxon>
    </lineage>
</organism>
<dbReference type="CDD" id="cd16936">
    <property type="entry name" value="HATPase_RsbW-like"/>
    <property type="match status" value="1"/>
</dbReference>
<feature type="domain" description="Response regulatory" evidence="3">
    <location>
        <begin position="15"/>
        <end position="131"/>
    </location>
</feature>
<evidence type="ECO:0000313" key="5">
    <source>
        <dbReference type="Proteomes" id="UP000189733"/>
    </source>
</evidence>
<dbReference type="Gene3D" id="3.40.50.2300">
    <property type="match status" value="1"/>
</dbReference>
<evidence type="ECO:0000256" key="2">
    <source>
        <dbReference type="PROSITE-ProRule" id="PRU00169"/>
    </source>
</evidence>